<keyword evidence="2" id="KW-0326">Glycosidase</keyword>
<feature type="compositionally biased region" description="Acidic residues" evidence="4">
    <location>
        <begin position="372"/>
        <end position="386"/>
    </location>
</feature>
<name>A0A0M2HDJ2_9MICO</name>
<feature type="region of interest" description="Disordered" evidence="4">
    <location>
        <begin position="1922"/>
        <end position="1945"/>
    </location>
</feature>
<sequence length="2027" mass="211742">MRSFAWLRARRKTVVSSSVVTVAALAVTTMAFVYDGNPTTEVDLNDGGVWVTKQSSFLVGHFNHESELLDGGFRTVSEQYDILQAGDRVVLVDPEESTATTVDPALVILSDSAEIPANSSVALGAETISILDGDKGRLWVVPAAGLGAFSPAEQEPLAELGAGAVATVGRDGTVYAASAADRELVTVEVDAQGEASEPKRSSLGSIPEKAELQVTVVGNTAVVLDTASGTLVSSGGLDTTIEGAEGARVQQPSDGSDAVIVATPAALVSVPFDGSEPVSTPADGEGTPAEPVSLGGCAYGVWSGSATFVRDCIGDADDLSQQVPGADSAGQMRFRVNRDVIVLNDIIGGSAWMAAEDLRQVDNWNDITPPEGDSEENDEETTEETVETTLPERTDENTVPVATDDKLGVRPGRTTVLPVIDNDSDPDGDVLVASVVGDDPSLGAIQPINNGGALQIAVPEGAIGSESFEYEIDDGRGGTDTARVTLTVRGWDDNAAPKQRRVTPVTVETGGTVSYNVLPDWIDPDGDDVFLQGVIAEQGDEADFTSDGRITYRAISGAVGRKDVVIIVSDGESFTEGVLRLEVRPVGSTVPITNADHVVARVGETVTVAPLTNDTASGSESLRLARVEDVERTTIVPDYPNETFSFVSDIEDVYYVQYQVSAGPNAVTGIVRIDVVPAEESDLPPIAVRDVALLPSGGEVLVNVLSNDTDPGGGILVVQSVTVDPASGVSAAVLNHETLRITDHAALDEQVRITYRISNGTQTADGEVVVIPVPAPSQLRAPVANDDTAIVRAGDVVTIPVLANDYHPNNDTIHVAPDLVEPLIEPEQGEMFVSQDTIRFRASDEPGTVYATYDAVDTTGQFDAGFVTIQVLPLDPETNTAPRPRDLTARVLSGSTVDISVPLDGIDADGDSVELIGLASAPSKGRITETGPDHLTYEAFGDSVGVDAFTYRVRDRLGKEATGSIRVGIAGAEALNQAPYAGKDSVVMRPGREVAVPVLENDSDPDGDQIVLLSDSLVLPDVEGLTAEVEGNRVVVTSPDQPVETSLQYSIRDERGARATAVLQVSVDEDVPLKRPIARDDAVSAVDIEGETVDVEVLANDEDPDGTLAALTVTVPGGEADVRGDGTVRVTMADENQLIMYTITDIDDQSTSAFIRVPGLAHLPPTLTSTEPVEVVSGEPTEIPLADHVRAAGGGKVVITEVAKVSAAHSDGGSLVKDQTTLTYTSAAEYFGQDAVTFEVTDGTGPDDPEGRKATLTIPITVKPPANQPPTFVNGQMTVAPGEEATGIDLLALTSDPDPEDLESMNYTLVGRAPDGLTAAVDGDTLMVSADSGTKKGTSATLKVRVTDGVTDPIEGNVVVTVTASTRPLPTANDDIIAEAHQGDTISVPVLENDFNPFPGDDLKILSAEIESGDGAVAVAGTQVDVTPDSAFFGTMVVRYRIQDVTEDADREVEGRIRLTVQGRPDAPGKPTVSSAQDRTVVLSWSTPADNGAEITGYTVSSPVGGFSQQCPSTTCTLTGLTNNTEYTFTVVATNRVADSDPSLPSEVARPDARPDTPQPPTLTFGDRSLGVTWVTPPTPGSPVKTFTLEISPAPPSGITQKAGVTGNFLTWEGLENGVDYQVRVRAHNLAIEPSSWSEYSQSMIPAAPPAAPAAPTTARNSPVGAQAQLQVSWAAPEANGDAIDQYEVSVLRGGSVVNTVAVPGGTLTQAITVDTDTTDYTFSVRAHNKAGWGEPSGQSAPRRAFVAPGAPTITAASPGNNQIAVTYTAAAGNGANAGEIRYEYSVNGGAWQGNWGGTSNTITNGVPNNGTYKIRVRAYTSLDGVRYDGDPSAESGGVQPFGPVNTPGLSATNLGQSVRFNWTVPAANGRPIDRLQISHNGGGWQNVAASNGSATYGNGYDQTHSLRVRAVDTEGQVSDVANASRTTDSPPPPPPVTATTGRGADSGNCNPDVCYYLTVTVSDNFPSGRYQVNCLENGKRFAGGATWQITAGRTTQLGCWHGGYNHAYQLQAQIVGWGTASATTWQ</sequence>
<evidence type="ECO:0000256" key="4">
    <source>
        <dbReference type="SAM" id="MobiDB-lite"/>
    </source>
</evidence>
<dbReference type="STRING" id="92835.RS81_00463"/>
<dbReference type="PANTHER" id="PTHR13817">
    <property type="entry name" value="TITIN"/>
    <property type="match status" value="1"/>
</dbReference>
<dbReference type="Pfam" id="PF00041">
    <property type="entry name" value="fn3"/>
    <property type="match status" value="3"/>
</dbReference>
<dbReference type="RefSeq" id="WP_045274471.1">
    <property type="nucleotide sequence ID" value="NZ_BAAAUP010000003.1"/>
</dbReference>
<evidence type="ECO:0000259" key="6">
    <source>
        <dbReference type="PROSITE" id="PS50853"/>
    </source>
</evidence>
<evidence type="ECO:0000313" key="8">
    <source>
        <dbReference type="Proteomes" id="UP000033956"/>
    </source>
</evidence>
<keyword evidence="3" id="KW-0624">Polysaccharide degradation</keyword>
<dbReference type="InterPro" id="IPR003961">
    <property type="entry name" value="FN3_dom"/>
</dbReference>
<dbReference type="Gene3D" id="2.60.40.10">
    <property type="entry name" value="Immunoglobulins"/>
    <property type="match status" value="3"/>
</dbReference>
<evidence type="ECO:0000256" key="2">
    <source>
        <dbReference type="ARBA" id="ARBA00023295"/>
    </source>
</evidence>
<feature type="domain" description="Fibronectin type-III" evidence="6">
    <location>
        <begin position="1467"/>
        <end position="1553"/>
    </location>
</feature>
<evidence type="ECO:0000256" key="1">
    <source>
        <dbReference type="ARBA" id="ARBA00022737"/>
    </source>
</evidence>
<dbReference type="InterPro" id="IPR036116">
    <property type="entry name" value="FN3_sf"/>
</dbReference>
<protein>
    <submittedName>
        <fullName evidence="7">Fibronectin type III domain protein</fullName>
    </submittedName>
</protein>
<dbReference type="GO" id="GO:0016798">
    <property type="term" value="F:hydrolase activity, acting on glycosyl bonds"/>
    <property type="evidence" value="ECO:0007669"/>
    <property type="project" value="UniProtKB-KW"/>
</dbReference>
<dbReference type="Gene3D" id="2.60.40.2810">
    <property type="match status" value="1"/>
</dbReference>
<evidence type="ECO:0000313" key="7">
    <source>
        <dbReference type="EMBL" id="KJL44629.1"/>
    </source>
</evidence>
<keyword evidence="2" id="KW-0378">Hydrolase</keyword>
<dbReference type="PROSITE" id="PS50853">
    <property type="entry name" value="FN3"/>
    <property type="match status" value="3"/>
</dbReference>
<reference evidence="7 8" key="1">
    <citation type="submission" date="2015-02" db="EMBL/GenBank/DDBJ databases">
        <title>Draft genome sequences of ten Microbacterium spp. with emphasis on heavy metal contaminated environments.</title>
        <authorList>
            <person name="Corretto E."/>
        </authorList>
    </citation>
    <scope>NUCLEOTIDE SEQUENCE [LARGE SCALE GENOMIC DNA]</scope>
    <source>
        <strain evidence="7 8">DSM 12510</strain>
    </source>
</reference>
<dbReference type="EMBL" id="JYIZ01000030">
    <property type="protein sequence ID" value="KJL44629.1"/>
    <property type="molecule type" value="Genomic_DNA"/>
</dbReference>
<dbReference type="GO" id="GO:0000272">
    <property type="term" value="P:polysaccharide catabolic process"/>
    <property type="evidence" value="ECO:0007669"/>
    <property type="project" value="UniProtKB-KW"/>
</dbReference>
<proteinExistence type="predicted"/>
<dbReference type="Proteomes" id="UP000033956">
    <property type="component" value="Unassembled WGS sequence"/>
</dbReference>
<accession>A0A0M2HDJ2</accession>
<keyword evidence="5" id="KW-0732">Signal</keyword>
<feature type="region of interest" description="Disordered" evidence="4">
    <location>
        <begin position="363"/>
        <end position="388"/>
    </location>
</feature>
<dbReference type="NCBIfam" id="NF012211">
    <property type="entry name" value="tand_rpt_95"/>
    <property type="match status" value="1"/>
</dbReference>
<dbReference type="InterPro" id="IPR050964">
    <property type="entry name" value="Striated_Muscle_Regulatory"/>
</dbReference>
<feature type="region of interest" description="Disordered" evidence="4">
    <location>
        <begin position="1538"/>
        <end position="1567"/>
    </location>
</feature>
<dbReference type="CDD" id="cd00063">
    <property type="entry name" value="FN3"/>
    <property type="match status" value="3"/>
</dbReference>
<dbReference type="PANTHER" id="PTHR13817:SF73">
    <property type="entry name" value="FIBRONECTIN TYPE-III DOMAIN-CONTAINING PROTEIN"/>
    <property type="match status" value="1"/>
</dbReference>
<keyword evidence="1" id="KW-0677">Repeat</keyword>
<gene>
    <name evidence="7" type="ORF">RS81_00463</name>
</gene>
<dbReference type="PRINTS" id="PR00014">
    <property type="entry name" value="FNTYPEIII"/>
</dbReference>
<keyword evidence="3" id="KW-0119">Carbohydrate metabolism</keyword>
<dbReference type="SMART" id="SM00060">
    <property type="entry name" value="FN3"/>
    <property type="match status" value="5"/>
</dbReference>
<organism evidence="7 8">
    <name type="scientific">Microbacterium terrae</name>
    <dbReference type="NCBI Taxonomy" id="69369"/>
    <lineage>
        <taxon>Bacteria</taxon>
        <taxon>Bacillati</taxon>
        <taxon>Actinomycetota</taxon>
        <taxon>Actinomycetes</taxon>
        <taxon>Micrococcales</taxon>
        <taxon>Microbacteriaceae</taxon>
        <taxon>Microbacterium</taxon>
    </lineage>
</organism>
<comment type="caution">
    <text evidence="7">The sequence shown here is derived from an EMBL/GenBank/DDBJ whole genome shotgun (WGS) entry which is preliminary data.</text>
</comment>
<dbReference type="InterPro" id="IPR013783">
    <property type="entry name" value="Ig-like_fold"/>
</dbReference>
<keyword evidence="8" id="KW-1185">Reference proteome</keyword>
<feature type="domain" description="Fibronectin type-III" evidence="6">
    <location>
        <begin position="1554"/>
        <end position="1648"/>
    </location>
</feature>
<dbReference type="Pfam" id="PF17963">
    <property type="entry name" value="Big_9"/>
    <property type="match status" value="9"/>
</dbReference>
<dbReference type="PATRIC" id="fig|92835.4.peg.475"/>
<dbReference type="OrthoDB" id="5241356at2"/>
<evidence type="ECO:0000256" key="5">
    <source>
        <dbReference type="SAM" id="SignalP"/>
    </source>
</evidence>
<feature type="chain" id="PRO_5039185709" evidence="5">
    <location>
        <begin position="32"/>
        <end position="2027"/>
    </location>
</feature>
<evidence type="ECO:0000256" key="3">
    <source>
        <dbReference type="ARBA" id="ARBA00023326"/>
    </source>
</evidence>
<feature type="domain" description="Fibronectin type-III" evidence="6">
    <location>
        <begin position="1655"/>
        <end position="1750"/>
    </location>
</feature>
<feature type="signal peptide" evidence="5">
    <location>
        <begin position="1"/>
        <end position="31"/>
    </location>
</feature>
<dbReference type="SUPFAM" id="SSF49265">
    <property type="entry name" value="Fibronectin type III"/>
    <property type="match status" value="2"/>
</dbReference>